<name>A0AAD8YL03_9STRA</name>
<reference evidence="2" key="1">
    <citation type="submission" date="2023-06" db="EMBL/GenBank/DDBJ databases">
        <title>Survivors Of The Sea: Transcriptome response of Skeletonema marinoi to long-term dormancy.</title>
        <authorList>
            <person name="Pinder M.I.M."/>
            <person name="Kourtchenko O."/>
            <person name="Robertson E.K."/>
            <person name="Larsson T."/>
            <person name="Maumus F."/>
            <person name="Osuna-Cruz C.M."/>
            <person name="Vancaester E."/>
            <person name="Stenow R."/>
            <person name="Vandepoele K."/>
            <person name="Ploug H."/>
            <person name="Bruchert V."/>
            <person name="Godhe A."/>
            <person name="Topel M."/>
        </authorList>
    </citation>
    <scope>NUCLEOTIDE SEQUENCE</scope>
    <source>
        <strain evidence="2">R05AC</strain>
    </source>
</reference>
<protein>
    <submittedName>
        <fullName evidence="2">Uncharacterized protein</fullName>
    </submittedName>
</protein>
<proteinExistence type="predicted"/>
<comment type="caution">
    <text evidence="2">The sequence shown here is derived from an EMBL/GenBank/DDBJ whole genome shotgun (WGS) entry which is preliminary data.</text>
</comment>
<keyword evidence="1" id="KW-0812">Transmembrane</keyword>
<evidence type="ECO:0000313" key="2">
    <source>
        <dbReference type="EMBL" id="KAK1747050.1"/>
    </source>
</evidence>
<dbReference type="Proteomes" id="UP001224775">
    <property type="component" value="Unassembled WGS sequence"/>
</dbReference>
<dbReference type="AlphaFoldDB" id="A0AAD8YL03"/>
<feature type="transmembrane region" description="Helical" evidence="1">
    <location>
        <begin position="16"/>
        <end position="36"/>
    </location>
</feature>
<sequence>IFICGCPMRLRRGNKLLVIIIASFSAAVLLVQISVIKHLSKENSDSETLDMPLTAAGQNSWAEEQRSKTQAAVDKLVDCGINFLAIDFDQTMIDVHTGGRWQGTALELTEHLRPVFLHLVPAATNRNIRIAICTFSGQTKHIRDVMEYAFPNIAELIVIRGNDKTWEYHGNGFKRGKQQHMASAAEELLAEQALGVTDVTKATTLLIDDDPKNIRMSLKDRTRAIWFNPKEPNELLDNILMLK</sequence>
<feature type="non-terminal residue" evidence="2">
    <location>
        <position position="1"/>
    </location>
</feature>
<dbReference type="InterPro" id="IPR036412">
    <property type="entry name" value="HAD-like_sf"/>
</dbReference>
<evidence type="ECO:0000313" key="3">
    <source>
        <dbReference type="Proteomes" id="UP001224775"/>
    </source>
</evidence>
<dbReference type="SUPFAM" id="SSF56784">
    <property type="entry name" value="HAD-like"/>
    <property type="match status" value="1"/>
</dbReference>
<keyword evidence="1" id="KW-1133">Transmembrane helix</keyword>
<dbReference type="EMBL" id="JATAAI010000003">
    <property type="protein sequence ID" value="KAK1747050.1"/>
    <property type="molecule type" value="Genomic_DNA"/>
</dbReference>
<keyword evidence="1" id="KW-0472">Membrane</keyword>
<evidence type="ECO:0000256" key="1">
    <source>
        <dbReference type="SAM" id="Phobius"/>
    </source>
</evidence>
<keyword evidence="3" id="KW-1185">Reference proteome</keyword>
<organism evidence="2 3">
    <name type="scientific">Skeletonema marinoi</name>
    <dbReference type="NCBI Taxonomy" id="267567"/>
    <lineage>
        <taxon>Eukaryota</taxon>
        <taxon>Sar</taxon>
        <taxon>Stramenopiles</taxon>
        <taxon>Ochrophyta</taxon>
        <taxon>Bacillariophyta</taxon>
        <taxon>Coscinodiscophyceae</taxon>
        <taxon>Thalassiosirophycidae</taxon>
        <taxon>Thalassiosirales</taxon>
        <taxon>Skeletonemataceae</taxon>
        <taxon>Skeletonema</taxon>
        <taxon>Skeletonema marinoi-dohrnii complex</taxon>
    </lineage>
</organism>
<accession>A0AAD8YL03</accession>
<gene>
    <name evidence="2" type="ORF">QTG54_002394</name>
</gene>